<name>A0ABQ8UPS6_9EUKA</name>
<feature type="compositionally biased region" description="Pro residues" evidence="1">
    <location>
        <begin position="81"/>
        <end position="97"/>
    </location>
</feature>
<reference evidence="2" key="1">
    <citation type="journal article" date="2022" name="bioRxiv">
        <title>Genomics of Preaxostyla Flagellates Illuminates Evolutionary Transitions and the Path Towards Mitochondrial Loss.</title>
        <authorList>
            <person name="Novak L.V.F."/>
            <person name="Treitli S.C."/>
            <person name="Pyrih J."/>
            <person name="Halakuc P."/>
            <person name="Pipaliya S.V."/>
            <person name="Vacek V."/>
            <person name="Brzon O."/>
            <person name="Soukal P."/>
            <person name="Eme L."/>
            <person name="Dacks J.B."/>
            <person name="Karnkowska A."/>
            <person name="Elias M."/>
            <person name="Hampl V."/>
        </authorList>
    </citation>
    <scope>NUCLEOTIDE SEQUENCE</scope>
    <source>
        <strain evidence="2">RCP-MX</strain>
    </source>
</reference>
<gene>
    <name evidence="2" type="ORF">PAPYR_2636</name>
</gene>
<dbReference type="EMBL" id="JAPMOS010000009">
    <property type="protein sequence ID" value="KAJ4461173.1"/>
    <property type="molecule type" value="Genomic_DNA"/>
</dbReference>
<proteinExistence type="predicted"/>
<evidence type="ECO:0000313" key="3">
    <source>
        <dbReference type="Proteomes" id="UP001141327"/>
    </source>
</evidence>
<feature type="region of interest" description="Disordered" evidence="1">
    <location>
        <begin position="71"/>
        <end position="108"/>
    </location>
</feature>
<feature type="compositionally biased region" description="Low complexity" evidence="1">
    <location>
        <begin position="296"/>
        <end position="330"/>
    </location>
</feature>
<feature type="region of interest" description="Disordered" evidence="1">
    <location>
        <begin position="373"/>
        <end position="396"/>
    </location>
</feature>
<evidence type="ECO:0000313" key="2">
    <source>
        <dbReference type="EMBL" id="KAJ4461173.1"/>
    </source>
</evidence>
<keyword evidence="3" id="KW-1185">Reference proteome</keyword>
<feature type="compositionally biased region" description="Low complexity" evidence="1">
    <location>
        <begin position="380"/>
        <end position="396"/>
    </location>
</feature>
<feature type="region of interest" description="Disordered" evidence="1">
    <location>
        <begin position="438"/>
        <end position="457"/>
    </location>
</feature>
<organism evidence="2 3">
    <name type="scientific">Paratrimastix pyriformis</name>
    <dbReference type="NCBI Taxonomy" id="342808"/>
    <lineage>
        <taxon>Eukaryota</taxon>
        <taxon>Metamonada</taxon>
        <taxon>Preaxostyla</taxon>
        <taxon>Paratrimastigidae</taxon>
        <taxon>Paratrimastix</taxon>
    </lineage>
</organism>
<protein>
    <submittedName>
        <fullName evidence="2">Uncharacterized protein</fullName>
    </submittedName>
</protein>
<dbReference type="Proteomes" id="UP001141327">
    <property type="component" value="Unassembled WGS sequence"/>
</dbReference>
<accession>A0ABQ8UPS6</accession>
<feature type="region of interest" description="Disordered" evidence="1">
    <location>
        <begin position="289"/>
        <end position="330"/>
    </location>
</feature>
<evidence type="ECO:0000256" key="1">
    <source>
        <dbReference type="SAM" id="MobiDB-lite"/>
    </source>
</evidence>
<comment type="caution">
    <text evidence="2">The sequence shown here is derived from an EMBL/GenBank/DDBJ whole genome shotgun (WGS) entry which is preliminary data.</text>
</comment>
<sequence length="611" mass="65369">MCCSNLATIPALSKSSLFFRRFSRLLWLPRSLETASVSHDFRRDSDPSSQDNFDGIIDELASLRSAVQHEKQCLEGSSLGPDPPGPPEIPPISPPPALKEDESAEDDAIKETDLPEEMQSSLREFQTLLSRHASHALRKAVRSLDVEMRTLLQGHHEHLVLEGINALATGAMSTGCGFNQGGDIPAVEQQLAVVAPPPEGQTPPDLEERVRVVVQRAAASEAQRQRAQCEAIVRTVGEETRRACREEVAAQGTRLLAAIRQIVATARPALDPASLRALSRSIADSVLSGALPPRSTAATPQRQPTRQPFRPPALSAISPPASARPTPAASAELTRCLSELLQMHLAGPAATERARLVQELETGALMADMGCEEVSTPGRTDTITTTTTTTTTTPGHVTTTGSLVMSTLPNPRMPVSPTGVPVDMTVVRSAIPDIPTAAGVISTNTPHPRSESGDGPVWLVRPEGRKAPADKGRAAAGKAEGDEGWRAEVRDLERRLRGELARQALHDAVQRDLQVEAHVDAFLRGPEGRRAVCAVQEARLAQAHHEWLCRLARSMASDLGRLSGAQAQQARVAEAVGGALRLLGRGIGPLCTKLRALWPALVPKLQPTLGP</sequence>